<dbReference type="Gene3D" id="1.25.40.10">
    <property type="entry name" value="Tetratricopeptide repeat domain"/>
    <property type="match status" value="1"/>
</dbReference>
<evidence type="ECO:0000256" key="3">
    <source>
        <dbReference type="ARBA" id="ARBA00022664"/>
    </source>
</evidence>
<dbReference type="GO" id="GO:0032040">
    <property type="term" value="C:small-subunit processome"/>
    <property type="evidence" value="ECO:0007669"/>
    <property type="project" value="TreeGrafter"/>
</dbReference>
<dbReference type="GO" id="GO:0006364">
    <property type="term" value="P:rRNA processing"/>
    <property type="evidence" value="ECO:0007669"/>
    <property type="project" value="UniProtKB-KW"/>
</dbReference>
<comment type="caution">
    <text evidence="7">The sequence shown here is derived from an EMBL/GenBank/DDBJ whole genome shotgun (WGS) entry which is preliminary data.</text>
</comment>
<evidence type="ECO:0000256" key="5">
    <source>
        <dbReference type="ARBA" id="ARBA00023187"/>
    </source>
</evidence>
<organism evidence="7 8">
    <name type="scientific">Pristionchus fissidentatus</name>
    <dbReference type="NCBI Taxonomy" id="1538716"/>
    <lineage>
        <taxon>Eukaryota</taxon>
        <taxon>Metazoa</taxon>
        <taxon>Ecdysozoa</taxon>
        <taxon>Nematoda</taxon>
        <taxon>Chromadorea</taxon>
        <taxon>Rhabditida</taxon>
        <taxon>Rhabditina</taxon>
        <taxon>Diplogasteromorpha</taxon>
        <taxon>Diplogasteroidea</taxon>
        <taxon>Neodiplogasteridae</taxon>
        <taxon>Pristionchus</taxon>
    </lineage>
</organism>
<dbReference type="GO" id="GO:0006397">
    <property type="term" value="P:mRNA processing"/>
    <property type="evidence" value="ECO:0007669"/>
    <property type="project" value="UniProtKB-KW"/>
</dbReference>
<gene>
    <name evidence="7" type="ORF">PFISCL1PPCAC_10292</name>
</gene>
<accession>A0AAV5VH47</accession>
<dbReference type="EMBL" id="BTSY01000003">
    <property type="protein sequence ID" value="GMT18995.1"/>
    <property type="molecule type" value="Genomic_DNA"/>
</dbReference>
<dbReference type="PANTHER" id="PTHR23270">
    <property type="entry name" value="PROGRAMMED CELL DEATH PROTEIN 11 PRE-RRNA PROCESSING PROTEIN RRP5"/>
    <property type="match status" value="1"/>
</dbReference>
<evidence type="ECO:0000256" key="4">
    <source>
        <dbReference type="ARBA" id="ARBA00022728"/>
    </source>
</evidence>
<name>A0AAV5VH47_9BILA</name>
<evidence type="ECO:0000256" key="1">
    <source>
        <dbReference type="ARBA" id="ARBA00008644"/>
    </source>
</evidence>
<dbReference type="InterPro" id="IPR003107">
    <property type="entry name" value="HAT"/>
</dbReference>
<evidence type="ECO:0000259" key="6">
    <source>
        <dbReference type="Pfam" id="PF23233"/>
    </source>
</evidence>
<feature type="domain" description="Pre-mRNA-splicing factor Syf1-like N-terminal HAT-repeats" evidence="6">
    <location>
        <begin position="15"/>
        <end position="132"/>
    </location>
</feature>
<evidence type="ECO:0000256" key="2">
    <source>
        <dbReference type="ARBA" id="ARBA00022552"/>
    </source>
</evidence>
<evidence type="ECO:0000313" key="8">
    <source>
        <dbReference type="Proteomes" id="UP001432322"/>
    </source>
</evidence>
<keyword evidence="2" id="KW-0698">rRNA processing</keyword>
<dbReference type="AlphaFoldDB" id="A0AAV5VH47"/>
<keyword evidence="4" id="KW-0747">Spliceosome</keyword>
<dbReference type="GO" id="GO:0008380">
    <property type="term" value="P:RNA splicing"/>
    <property type="evidence" value="ECO:0007669"/>
    <property type="project" value="UniProtKB-KW"/>
</dbReference>
<reference evidence="7" key="1">
    <citation type="submission" date="2023-10" db="EMBL/GenBank/DDBJ databases">
        <title>Genome assembly of Pristionchus species.</title>
        <authorList>
            <person name="Yoshida K."/>
            <person name="Sommer R.J."/>
        </authorList>
    </citation>
    <scope>NUCLEOTIDE SEQUENCE</scope>
    <source>
        <strain evidence="7">RS5133</strain>
    </source>
</reference>
<comment type="similarity">
    <text evidence="1">Belongs to the crooked-neck family.</text>
</comment>
<dbReference type="PANTHER" id="PTHR23270:SF10">
    <property type="entry name" value="PROTEIN RRP5 HOMOLOG"/>
    <property type="match status" value="1"/>
</dbReference>
<protein>
    <recommendedName>
        <fullName evidence="6">Pre-mRNA-splicing factor Syf1-like N-terminal HAT-repeats domain-containing protein</fullName>
    </recommendedName>
</protein>
<dbReference type="GO" id="GO:0005681">
    <property type="term" value="C:spliceosomal complex"/>
    <property type="evidence" value="ECO:0007669"/>
    <property type="project" value="UniProtKB-KW"/>
</dbReference>
<dbReference type="InterPro" id="IPR055433">
    <property type="entry name" value="HAT_Syf1-like_N"/>
</dbReference>
<dbReference type="Proteomes" id="UP001432322">
    <property type="component" value="Unassembled WGS sequence"/>
</dbReference>
<dbReference type="SUPFAM" id="SSF48452">
    <property type="entry name" value="TPR-like"/>
    <property type="match status" value="1"/>
</dbReference>
<proteinExistence type="inferred from homology"/>
<dbReference type="GO" id="GO:0003723">
    <property type="term" value="F:RNA binding"/>
    <property type="evidence" value="ECO:0007669"/>
    <property type="project" value="TreeGrafter"/>
</dbReference>
<keyword evidence="5" id="KW-0508">mRNA splicing</keyword>
<evidence type="ECO:0000313" key="7">
    <source>
        <dbReference type="EMBL" id="GMT18995.1"/>
    </source>
</evidence>
<sequence length="176" mass="20431">MAATLAENDKFAEADAIYEKLTKKFRAQSDEVWLLHAEYLYSSGREEEGRALMTRALECLPKAKHVALISRFASLEYTQGDQEKGRNLFENVLATYPKRTEVWSTYVDLSMKHAEVEQTRHVLERVTSLPLSIFKLRPFYKKWIDLETKHGDEKSLAEVKKKALEYLTSLKDILDE</sequence>
<dbReference type="InterPro" id="IPR011990">
    <property type="entry name" value="TPR-like_helical_dom_sf"/>
</dbReference>
<dbReference type="InterPro" id="IPR045209">
    <property type="entry name" value="Rrp5"/>
</dbReference>
<dbReference type="SMART" id="SM00386">
    <property type="entry name" value="HAT"/>
    <property type="match status" value="4"/>
</dbReference>
<keyword evidence="3" id="KW-0507">mRNA processing</keyword>
<keyword evidence="8" id="KW-1185">Reference proteome</keyword>
<dbReference type="Pfam" id="PF23233">
    <property type="entry name" value="HAT_Syf1_CNRKL1_N"/>
    <property type="match status" value="1"/>
</dbReference>